<evidence type="ECO:0000313" key="2">
    <source>
        <dbReference type="EMBL" id="SJZ59150.1"/>
    </source>
</evidence>
<feature type="region of interest" description="Disordered" evidence="1">
    <location>
        <begin position="22"/>
        <end position="46"/>
    </location>
</feature>
<dbReference type="RefSeq" id="WP_078789323.1">
    <property type="nucleotide sequence ID" value="NZ_FUWR01000004.1"/>
</dbReference>
<feature type="compositionally biased region" description="Polar residues" evidence="1">
    <location>
        <begin position="25"/>
        <end position="35"/>
    </location>
</feature>
<gene>
    <name evidence="2" type="ORF">SAMN02745119_01047</name>
</gene>
<dbReference type="EMBL" id="FUWR01000004">
    <property type="protein sequence ID" value="SJZ59150.1"/>
    <property type="molecule type" value="Genomic_DNA"/>
</dbReference>
<evidence type="ECO:0000256" key="1">
    <source>
        <dbReference type="SAM" id="MobiDB-lite"/>
    </source>
</evidence>
<dbReference type="Proteomes" id="UP000190102">
    <property type="component" value="Unassembled WGS sequence"/>
</dbReference>
<keyword evidence="3" id="KW-1185">Reference proteome</keyword>
<accession>A0A1T4LWL9</accession>
<protein>
    <submittedName>
        <fullName evidence="2">Uncharacterized protein</fullName>
    </submittedName>
</protein>
<reference evidence="3" key="1">
    <citation type="submission" date="2017-02" db="EMBL/GenBank/DDBJ databases">
        <authorList>
            <person name="Varghese N."/>
            <person name="Submissions S."/>
        </authorList>
    </citation>
    <scope>NUCLEOTIDE SEQUENCE [LARGE SCALE GENOMIC DNA]</scope>
    <source>
        <strain evidence="3">ATCC BAA-34</strain>
    </source>
</reference>
<dbReference type="STRING" id="115783.SAMN02745119_01047"/>
<proteinExistence type="predicted"/>
<dbReference type="AlphaFoldDB" id="A0A1T4LWL9"/>
<organism evidence="2 3">
    <name type="scientific">Trichlorobacter thiogenes</name>
    <dbReference type="NCBI Taxonomy" id="115783"/>
    <lineage>
        <taxon>Bacteria</taxon>
        <taxon>Pseudomonadati</taxon>
        <taxon>Thermodesulfobacteriota</taxon>
        <taxon>Desulfuromonadia</taxon>
        <taxon>Geobacterales</taxon>
        <taxon>Geobacteraceae</taxon>
        <taxon>Trichlorobacter</taxon>
    </lineage>
</organism>
<name>A0A1T4LWL9_9BACT</name>
<evidence type="ECO:0000313" key="3">
    <source>
        <dbReference type="Proteomes" id="UP000190102"/>
    </source>
</evidence>
<sequence length="86" mass="9630">MSFPIRSKYLSPLELQYAELKKQSSVDQNNSQTPNGAKERRTANIPDEVTLSSVLTDTDEATKRKPSQPVTPDEMQALRGLFSIYA</sequence>